<organism evidence="1 2">
    <name type="scientific">Pontibacillus marinus BH030004 = DSM 16465</name>
    <dbReference type="NCBI Taxonomy" id="1385511"/>
    <lineage>
        <taxon>Bacteria</taxon>
        <taxon>Bacillati</taxon>
        <taxon>Bacillota</taxon>
        <taxon>Bacilli</taxon>
        <taxon>Bacillales</taxon>
        <taxon>Bacillaceae</taxon>
        <taxon>Pontibacillus</taxon>
    </lineage>
</organism>
<accession>A0A0A5G3P8</accession>
<dbReference type="InterPro" id="IPR019660">
    <property type="entry name" value="Put_sensory_transdc_reg_YbjN"/>
</dbReference>
<name>A0A0A5G3P8_9BACI</name>
<dbReference type="EMBL" id="AVPF01000029">
    <property type="protein sequence ID" value="KGX86664.1"/>
    <property type="molecule type" value="Genomic_DNA"/>
</dbReference>
<evidence type="ECO:0008006" key="3">
    <source>
        <dbReference type="Google" id="ProtNLM"/>
    </source>
</evidence>
<sequence length="139" mass="16180">MSNVERFKELLRQKEIYMNEGTNEDGSVFFRTEQKLKNGGSIGLVVAFSVEEHMVDVYGFDIAEITDPLKKESIHKLLNEINIDYRFNKFYMDNQGRISSSAALIFEDNFNPNVVFRLMVMALNTADEVYPKFMKVMWS</sequence>
<protein>
    <recommendedName>
        <fullName evidence="3">YbjN domain-containing protein</fullName>
    </recommendedName>
</protein>
<dbReference type="Proteomes" id="UP000030403">
    <property type="component" value="Unassembled WGS sequence"/>
</dbReference>
<dbReference type="OrthoDB" id="1901519at2"/>
<dbReference type="eggNOG" id="ENOG5033ACD">
    <property type="taxonomic scope" value="Bacteria"/>
</dbReference>
<dbReference type="AlphaFoldDB" id="A0A0A5G3P8"/>
<comment type="caution">
    <text evidence="1">The sequence shown here is derived from an EMBL/GenBank/DDBJ whole genome shotgun (WGS) entry which is preliminary data.</text>
</comment>
<dbReference type="Pfam" id="PF10722">
    <property type="entry name" value="YbjN"/>
    <property type="match status" value="1"/>
</dbReference>
<evidence type="ECO:0000313" key="1">
    <source>
        <dbReference type="EMBL" id="KGX86664.1"/>
    </source>
</evidence>
<reference evidence="1 2" key="1">
    <citation type="submission" date="2013-08" db="EMBL/GenBank/DDBJ databases">
        <authorList>
            <person name="Huang J."/>
            <person name="Wang G."/>
        </authorList>
    </citation>
    <scope>NUCLEOTIDE SEQUENCE [LARGE SCALE GENOMIC DNA]</scope>
    <source>
        <strain evidence="1 2">BH030004</strain>
    </source>
</reference>
<dbReference type="RefSeq" id="WP_051254968.1">
    <property type="nucleotide sequence ID" value="NZ_AULJ01000008.1"/>
</dbReference>
<proteinExistence type="predicted"/>
<keyword evidence="2" id="KW-1185">Reference proteome</keyword>
<gene>
    <name evidence="1" type="ORF">N783_11755</name>
</gene>
<evidence type="ECO:0000313" key="2">
    <source>
        <dbReference type="Proteomes" id="UP000030403"/>
    </source>
</evidence>